<dbReference type="STRING" id="29655.A0A0K9PN71"/>
<evidence type="ECO:0000256" key="1">
    <source>
        <dbReference type="ARBA" id="ARBA00022679"/>
    </source>
</evidence>
<evidence type="ECO:0000256" key="2">
    <source>
        <dbReference type="ARBA" id="ARBA00023315"/>
    </source>
</evidence>
<dbReference type="Gene3D" id="3.30.559.10">
    <property type="entry name" value="Chloramphenicol acetyltransferase-like domain"/>
    <property type="match status" value="2"/>
</dbReference>
<organism evidence="4 5">
    <name type="scientific">Zostera marina</name>
    <name type="common">Eelgrass</name>
    <dbReference type="NCBI Taxonomy" id="29655"/>
    <lineage>
        <taxon>Eukaryota</taxon>
        <taxon>Viridiplantae</taxon>
        <taxon>Streptophyta</taxon>
        <taxon>Embryophyta</taxon>
        <taxon>Tracheophyta</taxon>
        <taxon>Spermatophyta</taxon>
        <taxon>Magnoliopsida</taxon>
        <taxon>Liliopsida</taxon>
        <taxon>Zosteraceae</taxon>
        <taxon>Zostera</taxon>
    </lineage>
</organism>
<dbReference type="EMBL" id="LFYR01000728">
    <property type="protein sequence ID" value="KMZ70523.1"/>
    <property type="molecule type" value="Genomic_DNA"/>
</dbReference>
<dbReference type="OrthoDB" id="1862401at2759"/>
<evidence type="ECO:0000313" key="4">
    <source>
        <dbReference type="EMBL" id="KMZ70523.1"/>
    </source>
</evidence>
<name>A0A0K9PN71_ZOSMR</name>
<keyword evidence="2" id="KW-0012">Acyltransferase</keyword>
<comment type="caution">
    <text evidence="4">The sequence shown here is derived from an EMBL/GenBank/DDBJ whole genome shotgun (WGS) entry which is preliminary data.</text>
</comment>
<reference evidence="5" key="1">
    <citation type="journal article" date="2016" name="Nature">
        <title>The genome of the seagrass Zostera marina reveals angiosperm adaptation to the sea.</title>
        <authorList>
            <person name="Olsen J.L."/>
            <person name="Rouze P."/>
            <person name="Verhelst B."/>
            <person name="Lin Y.-C."/>
            <person name="Bayer T."/>
            <person name="Collen J."/>
            <person name="Dattolo E."/>
            <person name="De Paoli E."/>
            <person name="Dittami S."/>
            <person name="Maumus F."/>
            <person name="Michel G."/>
            <person name="Kersting A."/>
            <person name="Lauritano C."/>
            <person name="Lohaus R."/>
            <person name="Toepel M."/>
            <person name="Tonon T."/>
            <person name="Vanneste K."/>
            <person name="Amirebrahimi M."/>
            <person name="Brakel J."/>
            <person name="Bostroem C."/>
            <person name="Chovatia M."/>
            <person name="Grimwood J."/>
            <person name="Jenkins J.W."/>
            <person name="Jueterbock A."/>
            <person name="Mraz A."/>
            <person name="Stam W.T."/>
            <person name="Tice H."/>
            <person name="Bornberg-Bauer E."/>
            <person name="Green P.J."/>
            <person name="Pearson G.A."/>
            <person name="Procaccini G."/>
            <person name="Duarte C.M."/>
            <person name="Schmutz J."/>
            <person name="Reusch T.B.H."/>
            <person name="Van de Peer Y."/>
        </authorList>
    </citation>
    <scope>NUCLEOTIDE SEQUENCE [LARGE SCALE GENOMIC DNA]</scope>
    <source>
        <strain evidence="5">cv. Finnish</strain>
    </source>
</reference>
<evidence type="ECO:0000313" key="5">
    <source>
        <dbReference type="Proteomes" id="UP000036987"/>
    </source>
</evidence>
<dbReference type="InterPro" id="IPR023213">
    <property type="entry name" value="CAT-like_dom_sf"/>
</dbReference>
<dbReference type="OMA" id="ATAIMWR"/>
<feature type="region of interest" description="Disordered" evidence="3">
    <location>
        <begin position="1"/>
        <end position="21"/>
    </location>
</feature>
<dbReference type="AlphaFoldDB" id="A0A0K9PN71"/>
<dbReference type="InterPro" id="IPR051504">
    <property type="entry name" value="Plant_metabolite_acyltrans"/>
</dbReference>
<proteinExistence type="predicted"/>
<evidence type="ECO:0000256" key="3">
    <source>
        <dbReference type="SAM" id="MobiDB-lite"/>
    </source>
</evidence>
<protein>
    <submittedName>
        <fullName evidence="4">Uncharacterized protein</fullName>
    </submittedName>
</protein>
<dbReference type="GO" id="GO:0016747">
    <property type="term" value="F:acyltransferase activity, transferring groups other than amino-acyl groups"/>
    <property type="evidence" value="ECO:0007669"/>
    <property type="project" value="UniProtKB-ARBA"/>
</dbReference>
<dbReference type="Proteomes" id="UP000036987">
    <property type="component" value="Unassembled WGS sequence"/>
</dbReference>
<dbReference type="Pfam" id="PF02458">
    <property type="entry name" value="Transferase"/>
    <property type="match status" value="1"/>
</dbReference>
<accession>A0A0K9PN71</accession>
<keyword evidence="1" id="KW-0808">Transferase</keyword>
<sequence length="448" mass="49669">MESSSGVKVLEKTTVTPPAGSVPPTSTILLTDFDRLCYELNPVQRLFLYSLPSCSESTFLKTQIPSLKHSLSLSLQRFFPLAGKLLQADPTPSKLSYTEGDGVDFTVAVTCDDHDFDDLVGHHPRQATTFAGLVPKLTEGVLAIQVTLFPHSGIGVGVTYHHGAIDGSSNMQFLKTWAAFSRRNIIAADVEVDVELPCFNRNVVSELPGLSKDVMNENMDVFKEKLKNDPRFRLSLFSLGVDSDSVRATFVLTRFQIENLRRKILLLSSPSATYLSAFTLATAIMWRCMVSLINSYDPDEINEFESCNFFSNFRSQPTSKFPSNYFGNCIIPGGAKMRRDELLGEDGLVKAVVRITQAIQIMKTEPIFEDITNVSMMFTLAGSPKLGVYKVDFGWGRPRKVEVISIGKATCMSLAENRDDDEGGFEIGVLLNADRFQHLRNLFLAIVS</sequence>
<gene>
    <name evidence="4" type="ORF">ZOSMA_19G01110</name>
</gene>
<dbReference type="PANTHER" id="PTHR31625">
    <property type="match status" value="1"/>
</dbReference>
<keyword evidence="5" id="KW-1185">Reference proteome</keyword>